<dbReference type="STRING" id="1385369.N825_30270"/>
<dbReference type="OrthoDB" id="5574095at2"/>
<dbReference type="InterPro" id="IPR039447">
    <property type="entry name" value="UreH-like_TM_dom"/>
</dbReference>
<dbReference type="PANTHER" id="PTHR42208">
    <property type="entry name" value="HEAVY METAL TRANSPORTER-RELATED"/>
    <property type="match status" value="1"/>
</dbReference>
<feature type="domain" description="Urease accessory protein UreH-like transmembrane" evidence="2">
    <location>
        <begin position="31"/>
        <end position="245"/>
    </location>
</feature>
<feature type="transmembrane region" description="Helical" evidence="1">
    <location>
        <begin position="234"/>
        <end position="255"/>
    </location>
</feature>
<gene>
    <name evidence="3" type="ORF">N825_30270</name>
</gene>
<keyword evidence="4" id="KW-1185">Reference proteome</keyword>
<evidence type="ECO:0000256" key="1">
    <source>
        <dbReference type="SAM" id="Phobius"/>
    </source>
</evidence>
<accession>W9H444</accession>
<sequence>MDQHTVVTLIDAGLRQCGVDFARDGGLFVSLFMAGLVGGWSHCAGMCGPFVLAQVATRLEGVPASRMTELHRLSGAAVLPYHVGRATTYAAIGGMAAMLTGGVGSLPGLRWVGVALLIFAALFFLGQAVNGLMGRAPTSVGGERGGFSHWWADGVSRLARPLFGRPVGWRGYGLGVALGFIPCGLLYGAVAVAAASGSAASGAFGMAAFAAGTMPSLLAVGLAGHVAGRGFRDVVARVAPVIMAANAGVLGYMAWRMVA</sequence>
<proteinExistence type="predicted"/>
<dbReference type="EMBL" id="AVFL01000005">
    <property type="protein sequence ID" value="EWY40980.1"/>
    <property type="molecule type" value="Genomic_DNA"/>
</dbReference>
<reference evidence="3 4" key="1">
    <citation type="submission" date="2013-08" db="EMBL/GenBank/DDBJ databases">
        <title>The genome sequence of Skermanella stibiiresistens.</title>
        <authorList>
            <person name="Zhu W."/>
            <person name="Wang G."/>
        </authorList>
    </citation>
    <scope>NUCLEOTIDE SEQUENCE [LARGE SCALE GENOMIC DNA]</scope>
    <source>
        <strain evidence="3 4">SB22</strain>
    </source>
</reference>
<dbReference type="Pfam" id="PF13386">
    <property type="entry name" value="DsbD_2"/>
    <property type="match status" value="1"/>
</dbReference>
<dbReference type="RefSeq" id="WP_037449681.1">
    <property type="nucleotide sequence ID" value="NZ_AVFL01000005.1"/>
</dbReference>
<feature type="transmembrane region" description="Helical" evidence="1">
    <location>
        <begin position="202"/>
        <end position="222"/>
    </location>
</feature>
<dbReference type="AlphaFoldDB" id="W9H444"/>
<dbReference type="Proteomes" id="UP000019486">
    <property type="component" value="Unassembled WGS sequence"/>
</dbReference>
<evidence type="ECO:0000313" key="4">
    <source>
        <dbReference type="Proteomes" id="UP000019486"/>
    </source>
</evidence>
<evidence type="ECO:0000313" key="3">
    <source>
        <dbReference type="EMBL" id="EWY40980.1"/>
    </source>
</evidence>
<feature type="transmembrane region" description="Helical" evidence="1">
    <location>
        <begin position="172"/>
        <end position="196"/>
    </location>
</feature>
<keyword evidence="1" id="KW-0812">Transmembrane</keyword>
<comment type="caution">
    <text evidence="3">The sequence shown here is derived from an EMBL/GenBank/DDBJ whole genome shotgun (WGS) entry which is preliminary data.</text>
</comment>
<keyword evidence="1" id="KW-1133">Transmembrane helix</keyword>
<dbReference type="PATRIC" id="fig|1385369.3.peg.1696"/>
<dbReference type="PANTHER" id="PTHR42208:SF1">
    <property type="entry name" value="HEAVY METAL TRANSPORTER"/>
    <property type="match status" value="1"/>
</dbReference>
<protein>
    <submittedName>
        <fullName evidence="3">Membrane protein</fullName>
    </submittedName>
</protein>
<keyword evidence="1" id="KW-0472">Membrane</keyword>
<name>W9H444_9PROT</name>
<organism evidence="3 4">
    <name type="scientific">Skermanella stibiiresistens SB22</name>
    <dbReference type="NCBI Taxonomy" id="1385369"/>
    <lineage>
        <taxon>Bacteria</taxon>
        <taxon>Pseudomonadati</taxon>
        <taxon>Pseudomonadota</taxon>
        <taxon>Alphaproteobacteria</taxon>
        <taxon>Rhodospirillales</taxon>
        <taxon>Azospirillaceae</taxon>
        <taxon>Skermanella</taxon>
    </lineage>
</organism>
<feature type="transmembrane region" description="Helical" evidence="1">
    <location>
        <begin position="108"/>
        <end position="125"/>
    </location>
</feature>
<evidence type="ECO:0000259" key="2">
    <source>
        <dbReference type="Pfam" id="PF13386"/>
    </source>
</evidence>